<dbReference type="PANTHER" id="PTHR34599:SF1">
    <property type="entry name" value="PHOSPHATIDIC ACID PHOSPHATASE TYPE 2_HALOPEROXIDASE DOMAIN-CONTAINING PROTEIN"/>
    <property type="match status" value="1"/>
</dbReference>
<sequence>MLKSFVFLVFLAGLIGDGSCSRATPEEYSQQAASPEIFHQASDQLTDFIIHDIFKPPVASRIYVYTNLAAYETLRQQHPDYESMAGKLNGFTEVPQPAKDGEYCFPLASVASYIAVSKELIVSMAEMEDYEQAVYEQYAQMGVPEDVRARSIAYGEQVARHVLAYAGQDNYKETRAMMRYTFTDLPGSYQPTPPNYAPACEPRWNAMRVLTLDSCTQFQPKAPAAYSLDPESDFFKMVRQVYDFSVNMTEEQKAIAYFWDDNAVVTNVMGHVSYMDKKMTPPGHWLAIVQTLAKDKDLDLMKSVQAYTFTSIALYDGFIACWDEKYRSARIRPVTVINEHIDPAWQPFLETPPFPEYVSGHSAISAAAGTVLTHLFGDNVAFTDSTEYAYGHGVRSFKSIKDAYMETSISRVYGGIHFWDGSFEGTDQGEKVGEWVWSKIGPKEKQDLIAKSTAQKKR</sequence>
<dbReference type="CDD" id="cd03398">
    <property type="entry name" value="PAP2_haloperoxidase"/>
    <property type="match status" value="1"/>
</dbReference>
<dbReference type="InterPro" id="IPR000326">
    <property type="entry name" value="PAP2/HPO"/>
</dbReference>
<organism evidence="2 3">
    <name type="scientific">Pontibacter saemangeumensis</name>
    <dbReference type="NCBI Taxonomy" id="1084525"/>
    <lineage>
        <taxon>Bacteria</taxon>
        <taxon>Pseudomonadati</taxon>
        <taxon>Bacteroidota</taxon>
        <taxon>Cytophagia</taxon>
        <taxon>Cytophagales</taxon>
        <taxon>Hymenobacteraceae</taxon>
        <taxon>Pontibacter</taxon>
    </lineage>
</organism>
<dbReference type="SUPFAM" id="SSF48317">
    <property type="entry name" value="Acid phosphatase/Vanadium-dependent haloperoxidase"/>
    <property type="match status" value="1"/>
</dbReference>
<proteinExistence type="predicted"/>
<dbReference type="RefSeq" id="WP_345162037.1">
    <property type="nucleotide sequence ID" value="NZ_BAABHC010000029.1"/>
</dbReference>
<dbReference type="Proteomes" id="UP001500552">
    <property type="component" value="Unassembled WGS sequence"/>
</dbReference>
<feature type="domain" description="Phosphatidic acid phosphatase type 2/haloperoxidase" evidence="1">
    <location>
        <begin position="325"/>
        <end position="437"/>
    </location>
</feature>
<accession>A0ABP8M179</accession>
<dbReference type="InterPro" id="IPR036938">
    <property type="entry name" value="PAP2/HPO_sf"/>
</dbReference>
<reference evidence="3" key="1">
    <citation type="journal article" date="2019" name="Int. J. Syst. Evol. Microbiol.">
        <title>The Global Catalogue of Microorganisms (GCM) 10K type strain sequencing project: providing services to taxonomists for standard genome sequencing and annotation.</title>
        <authorList>
            <consortium name="The Broad Institute Genomics Platform"/>
            <consortium name="The Broad Institute Genome Sequencing Center for Infectious Disease"/>
            <person name="Wu L."/>
            <person name="Ma J."/>
        </authorList>
    </citation>
    <scope>NUCLEOTIDE SEQUENCE [LARGE SCALE GENOMIC DNA]</scope>
    <source>
        <strain evidence="3">JCM 17926</strain>
    </source>
</reference>
<dbReference type="PANTHER" id="PTHR34599">
    <property type="entry name" value="PEROXIDASE-RELATED"/>
    <property type="match status" value="1"/>
</dbReference>
<protein>
    <recommendedName>
        <fullName evidence="1">Phosphatidic acid phosphatase type 2/haloperoxidase domain-containing protein</fullName>
    </recommendedName>
</protein>
<comment type="caution">
    <text evidence="2">The sequence shown here is derived from an EMBL/GenBank/DDBJ whole genome shotgun (WGS) entry which is preliminary data.</text>
</comment>
<name>A0ABP8M179_9BACT</name>
<dbReference type="Gene3D" id="1.10.606.20">
    <property type="match status" value="1"/>
</dbReference>
<evidence type="ECO:0000313" key="3">
    <source>
        <dbReference type="Proteomes" id="UP001500552"/>
    </source>
</evidence>
<keyword evidence="3" id="KW-1185">Reference proteome</keyword>
<gene>
    <name evidence="2" type="ORF">GCM10023188_41960</name>
</gene>
<dbReference type="InterPro" id="IPR052559">
    <property type="entry name" value="V-haloperoxidase"/>
</dbReference>
<dbReference type="EMBL" id="BAABHC010000029">
    <property type="protein sequence ID" value="GAA4442352.1"/>
    <property type="molecule type" value="Genomic_DNA"/>
</dbReference>
<evidence type="ECO:0000259" key="1">
    <source>
        <dbReference type="Pfam" id="PF01569"/>
    </source>
</evidence>
<dbReference type="Pfam" id="PF01569">
    <property type="entry name" value="PAP2"/>
    <property type="match status" value="1"/>
</dbReference>
<evidence type="ECO:0000313" key="2">
    <source>
        <dbReference type="EMBL" id="GAA4442352.1"/>
    </source>
</evidence>